<reference evidence="1" key="1">
    <citation type="submission" date="2023-06" db="EMBL/GenBank/DDBJ databases">
        <title>Reference genome for the Northern bat (Eptesicus nilssonii), a most northern bat species.</title>
        <authorList>
            <person name="Laine V.N."/>
            <person name="Pulliainen A.T."/>
            <person name="Lilley T.M."/>
        </authorList>
    </citation>
    <scope>NUCLEOTIDE SEQUENCE</scope>
    <source>
        <strain evidence="1">BLF_Eptnil</strain>
        <tissue evidence="1">Kidney</tissue>
    </source>
</reference>
<accession>A0AA40LIV9</accession>
<name>A0AA40LIV9_CNENI</name>
<comment type="caution">
    <text evidence="1">The sequence shown here is derived from an EMBL/GenBank/DDBJ whole genome shotgun (WGS) entry which is preliminary data.</text>
</comment>
<dbReference type="Proteomes" id="UP001177744">
    <property type="component" value="Unassembled WGS sequence"/>
</dbReference>
<gene>
    <name evidence="1" type="ORF">QTO34_005339</name>
</gene>
<keyword evidence="2" id="KW-1185">Reference proteome</keyword>
<protein>
    <submittedName>
        <fullName evidence="1">Uncharacterized protein</fullName>
    </submittedName>
</protein>
<sequence length="88" mass="9972">MHSTHRRSDGPTYPLLPPQPAFRLPVWIIHSFQHSGSDAQSPEAFRDLKFPVPCASASLSTHFPECSYVISCFFTFCLCYSLCLECYP</sequence>
<organism evidence="1 2">
    <name type="scientific">Cnephaeus nilssonii</name>
    <name type="common">Northern bat</name>
    <name type="synonym">Eptesicus nilssonii</name>
    <dbReference type="NCBI Taxonomy" id="3371016"/>
    <lineage>
        <taxon>Eukaryota</taxon>
        <taxon>Metazoa</taxon>
        <taxon>Chordata</taxon>
        <taxon>Craniata</taxon>
        <taxon>Vertebrata</taxon>
        <taxon>Euteleostomi</taxon>
        <taxon>Mammalia</taxon>
        <taxon>Eutheria</taxon>
        <taxon>Laurasiatheria</taxon>
        <taxon>Chiroptera</taxon>
        <taxon>Yangochiroptera</taxon>
        <taxon>Vespertilionidae</taxon>
        <taxon>Cnephaeus</taxon>
    </lineage>
</organism>
<evidence type="ECO:0000313" key="2">
    <source>
        <dbReference type="Proteomes" id="UP001177744"/>
    </source>
</evidence>
<evidence type="ECO:0000313" key="1">
    <source>
        <dbReference type="EMBL" id="KAK1334335.1"/>
    </source>
</evidence>
<dbReference type="AlphaFoldDB" id="A0AA40LIV9"/>
<proteinExistence type="predicted"/>
<dbReference type="EMBL" id="JAULJE010000015">
    <property type="protein sequence ID" value="KAK1334335.1"/>
    <property type="molecule type" value="Genomic_DNA"/>
</dbReference>